<protein>
    <submittedName>
        <fullName evidence="2">Uncharacterized protein</fullName>
    </submittedName>
</protein>
<keyword evidence="3" id="KW-1185">Reference proteome</keyword>
<dbReference type="Proteomes" id="UP000553776">
    <property type="component" value="Unassembled WGS sequence"/>
</dbReference>
<accession>A0A841TYB9</accession>
<gene>
    <name evidence="2" type="ORF">H7B90_17825</name>
</gene>
<keyword evidence="1" id="KW-0732">Signal</keyword>
<proteinExistence type="predicted"/>
<sequence length="157" mass="16298">MFKRFLGVAAALLLISAATLIYRPWHSDAETNSATPGSTDDPIVTKSYVDQKLAEIQGGTGAGSAAASKLEVVTVPAGKKIIVQDGGELIVRSGKAVAYSTDANGLSDMTDGLDIAPGKPVAANHLILFPRGGRGVQPDPNQKNGLIVLVRGSYQLQ</sequence>
<dbReference type="RefSeq" id="WP_185137250.1">
    <property type="nucleotide sequence ID" value="NZ_JACJVR010000069.1"/>
</dbReference>
<evidence type="ECO:0000313" key="3">
    <source>
        <dbReference type="Proteomes" id="UP000553776"/>
    </source>
</evidence>
<comment type="caution">
    <text evidence="2">The sequence shown here is derived from an EMBL/GenBank/DDBJ whole genome shotgun (WGS) entry which is preliminary data.</text>
</comment>
<evidence type="ECO:0000256" key="1">
    <source>
        <dbReference type="SAM" id="SignalP"/>
    </source>
</evidence>
<dbReference type="AlphaFoldDB" id="A0A841TYB9"/>
<feature type="signal peptide" evidence="1">
    <location>
        <begin position="1"/>
        <end position="21"/>
    </location>
</feature>
<feature type="chain" id="PRO_5038700369" evidence="1">
    <location>
        <begin position="22"/>
        <end position="157"/>
    </location>
</feature>
<name>A0A841TYB9_9BACL</name>
<evidence type="ECO:0000313" key="2">
    <source>
        <dbReference type="EMBL" id="MBB6693266.1"/>
    </source>
</evidence>
<dbReference type="EMBL" id="JACJVR010000069">
    <property type="protein sequence ID" value="MBB6693266.1"/>
    <property type="molecule type" value="Genomic_DNA"/>
</dbReference>
<organism evidence="2 3">
    <name type="scientific">Cohnella xylanilytica</name>
    <dbReference type="NCBI Taxonomy" id="557555"/>
    <lineage>
        <taxon>Bacteria</taxon>
        <taxon>Bacillati</taxon>
        <taxon>Bacillota</taxon>
        <taxon>Bacilli</taxon>
        <taxon>Bacillales</taxon>
        <taxon>Paenibacillaceae</taxon>
        <taxon>Cohnella</taxon>
    </lineage>
</organism>
<reference evidence="2 3" key="1">
    <citation type="submission" date="2020-08" db="EMBL/GenBank/DDBJ databases">
        <title>Cohnella phylogeny.</title>
        <authorList>
            <person name="Dunlap C."/>
        </authorList>
    </citation>
    <scope>NUCLEOTIDE SEQUENCE [LARGE SCALE GENOMIC DNA]</scope>
    <source>
        <strain evidence="2 3">DSM 25239</strain>
    </source>
</reference>